<dbReference type="EMBL" id="LRGB01022304">
    <property type="protein sequence ID" value="KZR97201.1"/>
    <property type="molecule type" value="Genomic_DNA"/>
</dbReference>
<organism evidence="2 3">
    <name type="scientific">Daphnia magna</name>
    <dbReference type="NCBI Taxonomy" id="35525"/>
    <lineage>
        <taxon>Eukaryota</taxon>
        <taxon>Metazoa</taxon>
        <taxon>Ecdysozoa</taxon>
        <taxon>Arthropoda</taxon>
        <taxon>Crustacea</taxon>
        <taxon>Branchiopoda</taxon>
        <taxon>Diplostraca</taxon>
        <taxon>Cladocera</taxon>
        <taxon>Anomopoda</taxon>
        <taxon>Daphniidae</taxon>
        <taxon>Daphnia</taxon>
    </lineage>
</organism>
<gene>
    <name evidence="2" type="ORF">APZ42_008059</name>
</gene>
<dbReference type="Proteomes" id="UP000076858">
    <property type="component" value="Unassembled WGS sequence"/>
</dbReference>
<feature type="non-terminal residue" evidence="2">
    <location>
        <position position="1"/>
    </location>
</feature>
<feature type="region of interest" description="Disordered" evidence="1">
    <location>
        <begin position="17"/>
        <end position="38"/>
    </location>
</feature>
<name>A0A164EW63_9CRUS</name>
<reference evidence="2 3" key="1">
    <citation type="submission" date="2016-03" db="EMBL/GenBank/DDBJ databases">
        <title>EvidentialGene: Evidence-directed Construction of Genes on Genomes.</title>
        <authorList>
            <person name="Gilbert D.G."/>
            <person name="Choi J.-H."/>
            <person name="Mockaitis K."/>
            <person name="Colbourne J."/>
            <person name="Pfrender M."/>
        </authorList>
    </citation>
    <scope>NUCLEOTIDE SEQUENCE [LARGE SCALE GENOMIC DNA]</scope>
    <source>
        <strain evidence="2 3">Xinb3</strain>
        <tissue evidence="2">Complete organism</tissue>
    </source>
</reference>
<dbReference type="AlphaFoldDB" id="A0A164EW63"/>
<keyword evidence="3" id="KW-1185">Reference proteome</keyword>
<proteinExistence type="predicted"/>
<accession>A0A164EW63</accession>
<sequence length="73" mass="8617">ECTSSFVLKQFQSTLSRGSSRIDQTRHRQGRKGQQRRECTSSFVLKQFQSTLSRGYSRIDQTRYRQGRKGGRW</sequence>
<protein>
    <submittedName>
        <fullName evidence="2">Uncharacterized protein</fullName>
    </submittedName>
</protein>
<feature type="non-terminal residue" evidence="2">
    <location>
        <position position="73"/>
    </location>
</feature>
<evidence type="ECO:0000256" key="1">
    <source>
        <dbReference type="SAM" id="MobiDB-lite"/>
    </source>
</evidence>
<evidence type="ECO:0000313" key="3">
    <source>
        <dbReference type="Proteomes" id="UP000076858"/>
    </source>
</evidence>
<comment type="caution">
    <text evidence="2">The sequence shown here is derived from an EMBL/GenBank/DDBJ whole genome shotgun (WGS) entry which is preliminary data.</text>
</comment>
<evidence type="ECO:0000313" key="2">
    <source>
        <dbReference type="EMBL" id="KZR97201.1"/>
    </source>
</evidence>